<evidence type="ECO:0000256" key="5">
    <source>
        <dbReference type="SAM" id="MobiDB-lite"/>
    </source>
</evidence>
<dbReference type="InterPro" id="IPR011009">
    <property type="entry name" value="Kinase-like_dom_sf"/>
</dbReference>
<dbReference type="PROSITE" id="PS50011">
    <property type="entry name" value="PROTEIN_KINASE_DOM"/>
    <property type="match status" value="1"/>
</dbReference>
<evidence type="ECO:0000259" key="7">
    <source>
        <dbReference type="PROSITE" id="PS50011"/>
    </source>
</evidence>
<feature type="compositionally biased region" description="Basic and acidic residues" evidence="5">
    <location>
        <begin position="689"/>
        <end position="699"/>
    </location>
</feature>
<dbReference type="SMART" id="SM00240">
    <property type="entry name" value="FHA"/>
    <property type="match status" value="1"/>
</dbReference>
<feature type="domain" description="FHA" evidence="6">
    <location>
        <begin position="48"/>
        <end position="120"/>
    </location>
</feature>
<evidence type="ECO:0000313" key="9">
    <source>
        <dbReference type="Proteomes" id="UP000664132"/>
    </source>
</evidence>
<proteinExistence type="inferred from homology"/>
<dbReference type="Proteomes" id="UP000664132">
    <property type="component" value="Unassembled WGS sequence"/>
</dbReference>
<dbReference type="InterPro" id="IPR008984">
    <property type="entry name" value="SMAD_FHA_dom_sf"/>
</dbReference>
<evidence type="ECO:0000256" key="4">
    <source>
        <dbReference type="PROSITE-ProRule" id="PRU10141"/>
    </source>
</evidence>
<accession>A0A8H7TGU7</accession>
<feature type="compositionally biased region" description="Polar residues" evidence="5">
    <location>
        <begin position="548"/>
        <end position="566"/>
    </location>
</feature>
<evidence type="ECO:0000259" key="6">
    <source>
        <dbReference type="PROSITE" id="PS50006"/>
    </source>
</evidence>
<dbReference type="AlphaFoldDB" id="A0A8H7TGU7"/>
<keyword evidence="2 4" id="KW-0547">Nucleotide-binding</keyword>
<dbReference type="Pfam" id="PF00498">
    <property type="entry name" value="FHA"/>
    <property type="match status" value="1"/>
</dbReference>
<dbReference type="InterPro" id="IPR008271">
    <property type="entry name" value="Ser/Thr_kinase_AS"/>
</dbReference>
<dbReference type="SMART" id="SM00220">
    <property type="entry name" value="S_TKc"/>
    <property type="match status" value="1"/>
</dbReference>
<evidence type="ECO:0008006" key="10">
    <source>
        <dbReference type="Google" id="ProtNLM"/>
    </source>
</evidence>
<reference evidence="8" key="1">
    <citation type="submission" date="2021-02" db="EMBL/GenBank/DDBJ databases">
        <title>Genome sequence Cadophora malorum strain M34.</title>
        <authorList>
            <person name="Stefanovic E."/>
            <person name="Vu D."/>
            <person name="Scully C."/>
            <person name="Dijksterhuis J."/>
            <person name="Roader J."/>
            <person name="Houbraken J."/>
        </authorList>
    </citation>
    <scope>NUCLEOTIDE SEQUENCE</scope>
    <source>
        <strain evidence="8">M34</strain>
    </source>
</reference>
<gene>
    <name evidence="8" type="ORF">IFR04_007411</name>
</gene>
<sequence length="713" mass="79875">MPQPFYNSHISQEDDEFNVAQKPVGFLRWENAQGQVTDEISIFYGNELIVGRDPDPTPGSDAASVHKFLIPDDANHPFVSKRHFRIYCIIFDKNEHSIQPLIYCEDLESTNGTYVNDSCIGVMGHERIAHLLSHGDVIEVRPHWRFRLFQPSRYPWGDPRGQPEDLEFFKDRYNVSDRMLGSGQYGAVFLATEMATSKQTACKIIDFRSSAHQRLQIAATPSDDTGVRELSADDKATIRREISILSQLSHPHIVNLRKAFYSETTMYAFTDLAPGGDLFSYIDANGGPLTDCHTRIVVRQLVLAVQYLHSQGIVHRDIKPENVLIMHTDLGGRVVLTDFGFAIDARRNSGRMMSKLGTPGYCAPEVDTIEFSRAGYTSAVDMWSLGVVTAVLLTNDAILPRDSTVLSQIELVQLFQGLEDGTRQNIWETLSLRALGFLRKLLAVDAADRLTASQALWHSWLSKPLSEAAAIKECCEKIVRFWKPRASDEVIECLPQVRRSQQDESCRNTSKSRRTLPDASSSVYFSLERHLRPRKPSHRRSLLEDLNHSGSPFVSTSKEPETSQPRILSIHGSDIFGKSPDIHSEVQAMSDEVVSLIPTSPFTSLSKMNAASSLDVRDAACSSRALESSPGVNESADVTSDLKNTGRKRVRWESEDPEEKSLRDEVAKNGPKWQSARDLGIAVMKRRKEVQQHGGKMEPSHPTLTIRTSSRSV</sequence>
<protein>
    <recommendedName>
        <fullName evidence="10">Kinase-like protein</fullName>
    </recommendedName>
</protein>
<dbReference type="SUPFAM" id="SSF56112">
    <property type="entry name" value="Protein kinase-like (PK-like)"/>
    <property type="match status" value="1"/>
</dbReference>
<feature type="binding site" evidence="4">
    <location>
        <position position="203"/>
    </location>
    <ligand>
        <name>ATP</name>
        <dbReference type="ChEBI" id="CHEBI:30616"/>
    </ligand>
</feature>
<dbReference type="EMBL" id="JAFJYH010000105">
    <property type="protein sequence ID" value="KAG4419454.1"/>
    <property type="molecule type" value="Genomic_DNA"/>
</dbReference>
<feature type="compositionally biased region" description="Basic and acidic residues" evidence="5">
    <location>
        <begin position="651"/>
        <end position="667"/>
    </location>
</feature>
<name>A0A8H7TGU7_9HELO</name>
<organism evidence="8 9">
    <name type="scientific">Cadophora malorum</name>
    <dbReference type="NCBI Taxonomy" id="108018"/>
    <lineage>
        <taxon>Eukaryota</taxon>
        <taxon>Fungi</taxon>
        <taxon>Dikarya</taxon>
        <taxon>Ascomycota</taxon>
        <taxon>Pezizomycotina</taxon>
        <taxon>Leotiomycetes</taxon>
        <taxon>Helotiales</taxon>
        <taxon>Ploettnerulaceae</taxon>
        <taxon>Cadophora</taxon>
    </lineage>
</organism>
<evidence type="ECO:0000256" key="2">
    <source>
        <dbReference type="ARBA" id="ARBA00022741"/>
    </source>
</evidence>
<dbReference type="InterPro" id="IPR017441">
    <property type="entry name" value="Protein_kinase_ATP_BS"/>
</dbReference>
<comment type="caution">
    <text evidence="8">The sequence shown here is derived from an EMBL/GenBank/DDBJ whole genome shotgun (WGS) entry which is preliminary data.</text>
</comment>
<dbReference type="InterPro" id="IPR000253">
    <property type="entry name" value="FHA_dom"/>
</dbReference>
<dbReference type="PANTHER" id="PTHR24347">
    <property type="entry name" value="SERINE/THREONINE-PROTEIN KINASE"/>
    <property type="match status" value="1"/>
</dbReference>
<feature type="region of interest" description="Disordered" evidence="5">
    <location>
        <begin position="545"/>
        <end position="566"/>
    </location>
</feature>
<evidence type="ECO:0000256" key="1">
    <source>
        <dbReference type="ARBA" id="ARBA00005575"/>
    </source>
</evidence>
<dbReference type="PROSITE" id="PS50006">
    <property type="entry name" value="FHA_DOMAIN"/>
    <property type="match status" value="1"/>
</dbReference>
<dbReference type="Pfam" id="PF00069">
    <property type="entry name" value="Pkinase"/>
    <property type="match status" value="1"/>
</dbReference>
<dbReference type="SUPFAM" id="SSF49879">
    <property type="entry name" value="SMAD/FHA domain"/>
    <property type="match status" value="1"/>
</dbReference>
<feature type="region of interest" description="Disordered" evidence="5">
    <location>
        <begin position="625"/>
        <end position="713"/>
    </location>
</feature>
<feature type="compositionally biased region" description="Polar residues" evidence="5">
    <location>
        <begin position="702"/>
        <end position="713"/>
    </location>
</feature>
<feature type="compositionally biased region" description="Polar residues" evidence="5">
    <location>
        <begin position="630"/>
        <end position="643"/>
    </location>
</feature>
<dbReference type="Gene3D" id="1.10.510.10">
    <property type="entry name" value="Transferase(Phosphotransferase) domain 1"/>
    <property type="match status" value="1"/>
</dbReference>
<dbReference type="PROSITE" id="PS00108">
    <property type="entry name" value="PROTEIN_KINASE_ST"/>
    <property type="match status" value="1"/>
</dbReference>
<dbReference type="InterPro" id="IPR000719">
    <property type="entry name" value="Prot_kinase_dom"/>
</dbReference>
<dbReference type="GO" id="GO:0005524">
    <property type="term" value="F:ATP binding"/>
    <property type="evidence" value="ECO:0007669"/>
    <property type="project" value="UniProtKB-UniRule"/>
</dbReference>
<dbReference type="GO" id="GO:0004672">
    <property type="term" value="F:protein kinase activity"/>
    <property type="evidence" value="ECO:0007669"/>
    <property type="project" value="InterPro"/>
</dbReference>
<evidence type="ECO:0000256" key="3">
    <source>
        <dbReference type="ARBA" id="ARBA00022840"/>
    </source>
</evidence>
<feature type="domain" description="Protein kinase" evidence="7">
    <location>
        <begin position="174"/>
        <end position="461"/>
    </location>
</feature>
<dbReference type="PROSITE" id="PS00107">
    <property type="entry name" value="PROTEIN_KINASE_ATP"/>
    <property type="match status" value="1"/>
</dbReference>
<keyword evidence="3 4" id="KW-0067">ATP-binding</keyword>
<keyword evidence="9" id="KW-1185">Reference proteome</keyword>
<dbReference type="CDD" id="cd22670">
    <property type="entry name" value="FHA_MEK1-like"/>
    <property type="match status" value="1"/>
</dbReference>
<evidence type="ECO:0000313" key="8">
    <source>
        <dbReference type="EMBL" id="KAG4419454.1"/>
    </source>
</evidence>
<dbReference type="Gene3D" id="3.30.200.20">
    <property type="entry name" value="Phosphorylase Kinase, domain 1"/>
    <property type="match status" value="1"/>
</dbReference>
<comment type="similarity">
    <text evidence="1">Belongs to the protein kinase superfamily. CAMK Ser/Thr protein kinase family. CHEK2 subfamily.</text>
</comment>
<dbReference type="Gene3D" id="2.60.200.20">
    <property type="match status" value="1"/>
</dbReference>
<dbReference type="OrthoDB" id="74764at2759"/>